<dbReference type="EMBL" id="LR796284">
    <property type="protein sequence ID" value="CAB4134503.1"/>
    <property type="molecule type" value="Genomic_DNA"/>
</dbReference>
<accession>A0A6J5LMC8</accession>
<proteinExistence type="predicted"/>
<name>A0A6J5LMC8_9CAUD</name>
<sequence>MFPLSYQFAHETAEKLSAENRDTIYDVFSLNGSYYVMGPDQIPPRESICEAYYVNGFLKWTKQ</sequence>
<reference evidence="1" key="1">
    <citation type="submission" date="2020-04" db="EMBL/GenBank/DDBJ databases">
        <authorList>
            <person name="Chiriac C."/>
            <person name="Salcher M."/>
            <person name="Ghai R."/>
            <person name="Kavagutti S V."/>
        </authorList>
    </citation>
    <scope>NUCLEOTIDE SEQUENCE</scope>
</reference>
<organism evidence="1">
    <name type="scientific">uncultured Caudovirales phage</name>
    <dbReference type="NCBI Taxonomy" id="2100421"/>
    <lineage>
        <taxon>Viruses</taxon>
        <taxon>Duplodnaviria</taxon>
        <taxon>Heunggongvirae</taxon>
        <taxon>Uroviricota</taxon>
        <taxon>Caudoviricetes</taxon>
        <taxon>Peduoviridae</taxon>
        <taxon>Maltschvirus</taxon>
        <taxon>Maltschvirus maltsch</taxon>
    </lineage>
</organism>
<gene>
    <name evidence="1" type="ORF">UFOVP273_122</name>
</gene>
<evidence type="ECO:0000313" key="1">
    <source>
        <dbReference type="EMBL" id="CAB4134503.1"/>
    </source>
</evidence>
<protein>
    <submittedName>
        <fullName evidence="1">Uncharacterized protein</fullName>
    </submittedName>
</protein>